<evidence type="ECO:0000256" key="1">
    <source>
        <dbReference type="SAM" id="MobiDB-lite"/>
    </source>
</evidence>
<dbReference type="InterPro" id="IPR058532">
    <property type="entry name" value="YjbR/MT2646/Rv2570-like"/>
</dbReference>
<proteinExistence type="predicted"/>
<organism evidence="2 3">
    <name type="scientific">Ammonicoccus fulvus</name>
    <dbReference type="NCBI Taxonomy" id="3138240"/>
    <lineage>
        <taxon>Bacteria</taxon>
        <taxon>Bacillati</taxon>
        <taxon>Actinomycetota</taxon>
        <taxon>Actinomycetes</taxon>
        <taxon>Propionibacteriales</taxon>
        <taxon>Propionibacteriaceae</taxon>
        <taxon>Ammonicoccus</taxon>
    </lineage>
</organism>
<feature type="compositionally biased region" description="Basic and acidic residues" evidence="1">
    <location>
        <begin position="249"/>
        <end position="264"/>
    </location>
</feature>
<dbReference type="EMBL" id="CP154795">
    <property type="protein sequence ID" value="XAN06558.1"/>
    <property type="molecule type" value="Genomic_DNA"/>
</dbReference>
<dbReference type="InterPro" id="IPR038056">
    <property type="entry name" value="YjbR-like_sf"/>
</dbReference>
<gene>
    <name evidence="2" type="ORF">AADG42_04280</name>
</gene>
<name>A0ABZ3FP10_9ACTN</name>
<dbReference type="Pfam" id="PF04237">
    <property type="entry name" value="YjbR"/>
    <property type="match status" value="1"/>
</dbReference>
<sequence>MAERPVVPSGMVDQLARILERFPECASEPAWVGVRWRVAGATIAHVFGGEDQQFRLTFRADPDEVMAFEHLGHPYFRAGWGENVVGLILDETVDWTEIAELLTDSYCLQAPAHLVAEVDRPEPTEEPRQNTAGGCGGIDYTSHSLHGDDGAITPELPEERLGRTPCSLEPAATENEVGQRSRECRAVANEGGTAGVVARPSSAQSDEPDEDTHDHHRTPTRRGRHQRLSQRSAAGEPVGDGARHPRALGRAEDVRQVPRADPRR</sequence>
<protein>
    <submittedName>
        <fullName evidence="2">MmcQ/YjbR family DNA-binding protein</fullName>
    </submittedName>
</protein>
<dbReference type="Proteomes" id="UP001442841">
    <property type="component" value="Chromosome"/>
</dbReference>
<keyword evidence="2" id="KW-0238">DNA-binding</keyword>
<accession>A0ABZ3FP10</accession>
<evidence type="ECO:0000313" key="2">
    <source>
        <dbReference type="EMBL" id="XAN06558.1"/>
    </source>
</evidence>
<reference evidence="2 3" key="1">
    <citation type="submission" date="2024-04" db="EMBL/GenBank/DDBJ databases">
        <title>Isolation of an actinomycete strain from pig manure.</title>
        <authorList>
            <person name="Gong T."/>
            <person name="Yu Z."/>
            <person name="An M."/>
            <person name="Wei C."/>
            <person name="Yang W."/>
            <person name="Liu L."/>
        </authorList>
    </citation>
    <scope>NUCLEOTIDE SEQUENCE [LARGE SCALE GENOMIC DNA]</scope>
    <source>
        <strain evidence="2 3">ZF39</strain>
    </source>
</reference>
<keyword evidence="3" id="KW-1185">Reference proteome</keyword>
<evidence type="ECO:0000313" key="3">
    <source>
        <dbReference type="Proteomes" id="UP001442841"/>
    </source>
</evidence>
<feature type="region of interest" description="Disordered" evidence="1">
    <location>
        <begin position="189"/>
        <end position="264"/>
    </location>
</feature>
<dbReference type="GO" id="GO:0003677">
    <property type="term" value="F:DNA binding"/>
    <property type="evidence" value="ECO:0007669"/>
    <property type="project" value="UniProtKB-KW"/>
</dbReference>
<dbReference type="SUPFAM" id="SSF142906">
    <property type="entry name" value="YjbR-like"/>
    <property type="match status" value="1"/>
</dbReference>
<dbReference type="RefSeq" id="WP_425307988.1">
    <property type="nucleotide sequence ID" value="NZ_CP154795.1"/>
</dbReference>
<feature type="compositionally biased region" description="Basic residues" evidence="1">
    <location>
        <begin position="215"/>
        <end position="228"/>
    </location>
</feature>